<feature type="compositionally biased region" description="Basic and acidic residues" evidence="1">
    <location>
        <begin position="297"/>
        <end position="316"/>
    </location>
</feature>
<evidence type="ECO:0000313" key="3">
    <source>
        <dbReference type="EMBL" id="CAD2114476.1"/>
    </source>
</evidence>
<dbReference type="Proteomes" id="UP000515697">
    <property type="component" value="Chromosome PVSEL_14"/>
</dbReference>
<feature type="compositionally biased region" description="Pro residues" evidence="1">
    <location>
        <begin position="554"/>
        <end position="574"/>
    </location>
</feature>
<feature type="compositionally biased region" description="Basic residues" evidence="1">
    <location>
        <begin position="334"/>
        <end position="344"/>
    </location>
</feature>
<dbReference type="VEuPathDB" id="PlasmoDB:PVVCY_0101560"/>
<feature type="compositionally biased region" description="Low complexity" evidence="1">
    <location>
        <begin position="575"/>
        <end position="586"/>
    </location>
</feature>
<dbReference type="EMBL" id="LR865435">
    <property type="protein sequence ID" value="CAD2114476.1"/>
    <property type="molecule type" value="Genomic_DNA"/>
</dbReference>
<evidence type="ECO:0000256" key="2">
    <source>
        <dbReference type="SAM" id="Phobius"/>
    </source>
</evidence>
<dbReference type="VEuPathDB" id="PlasmoDB:PVBDA_1000170"/>
<dbReference type="VEuPathDB" id="PlasmoDB:PVLDE_1300150"/>
<feature type="region of interest" description="Disordered" evidence="1">
    <location>
        <begin position="511"/>
        <end position="596"/>
    </location>
</feature>
<dbReference type="VEuPathDB" id="PlasmoDB:PVVCY_0301740"/>
<gene>
    <name evidence="3" type="ORF">PVSEL_1406970</name>
</gene>
<dbReference type="Pfam" id="PF06022">
    <property type="entry name" value="Cir_Bir_Yir"/>
    <property type="match status" value="1"/>
</dbReference>
<dbReference type="VEuPathDB" id="PlasmoDB:PVBDA_1000110"/>
<evidence type="ECO:0000256" key="1">
    <source>
        <dbReference type="SAM" id="MobiDB-lite"/>
    </source>
</evidence>
<protein>
    <submittedName>
        <fullName evidence="3">CIR protein PIR protein</fullName>
    </submittedName>
</protein>
<sequence length="763" mass="87141">MADKACKFLRDADEYFKNENVDENKFNNSGNFTFRCPYENGKFRNCENNYERINALGGYLYQKMVTIANNFKGEGDNTNLHIEIFIMWLSDKLYKLENNYKTTLEQSYKKHLEKFMPNFNYWTVIDSKRVYKEANVWYMSELYSLLKYICDLINEYNKNPKNLNNKEIGIISNKCYQKFINVYNNIKDCYSYFHLLQNLKNIYDGIRNAAIKNSATSSSKNTRRNRLYNYVMNASTIPIVELTTIKWNKKFPDASDKILDFNTQKCVELNTETTKKQQALESKKKQKAEPQTGSDKSGGKVDNKPPENSKLKKDAPNKQVANPNTIEKKGRQPQQRRKGVRKFKPKVEPSPAVVQKQIQQPPEPKPQALKLQEPARPTQHLQPQTLQQQRSDSLPKDPLPTGPPTDPSTDPPSSQNGPSLQKLQTGAPISGSSTSGGIFDFESSFLEFLLKGVDKFNKASEFIKDNQQRLNDAKDKISNVYNGAMDNLKKVYDKSNNYLNNFISNVTSHLNNIDAPSKPDSNQSGPGKSMNGGNSSSQLPSNSQPNSTSIMSPDPSPNPLPTPPQHLQLPPPPNLTQQKQSSSQTQPITHHPTSIDLHNHKTMVQLVKSPIFNLNLKKTWNIFPTTWNGSVDCKPEIKLMNATLVCCTPEKCSLTGISVTLVLIPIILSIAYKYLSREWTKKSEKKNMKRVIKLVDGNRKTQIIINSHDRNKDLKPVINSVDRKKDPLLNIYKLMQADPIPFINLFFLLIFFVYKRKDNFLEL</sequence>
<keyword evidence="2" id="KW-0812">Transmembrane</keyword>
<accession>A0A6V7TI95</accession>
<feature type="region of interest" description="Disordered" evidence="1">
    <location>
        <begin position="273"/>
        <end position="432"/>
    </location>
</feature>
<feature type="compositionally biased region" description="Polar residues" evidence="1">
    <location>
        <begin position="415"/>
        <end position="424"/>
    </location>
</feature>
<feature type="transmembrane region" description="Helical" evidence="2">
    <location>
        <begin position="734"/>
        <end position="754"/>
    </location>
</feature>
<dbReference type="AlphaFoldDB" id="A0A6V7TI95"/>
<dbReference type="VEuPathDB" id="PlasmoDB:PVPCR_1000010"/>
<organism evidence="3 4">
    <name type="scientific">Plasmodium vinckei</name>
    <dbReference type="NCBI Taxonomy" id="5860"/>
    <lineage>
        <taxon>Eukaryota</taxon>
        <taxon>Sar</taxon>
        <taxon>Alveolata</taxon>
        <taxon>Apicomplexa</taxon>
        <taxon>Aconoidasida</taxon>
        <taxon>Haemosporida</taxon>
        <taxon>Plasmodiidae</taxon>
        <taxon>Plasmodium</taxon>
        <taxon>Plasmodium (Vinckeia)</taxon>
    </lineage>
</organism>
<name>A0A6V7TI95_PLAVN</name>
<reference evidence="3 4" key="1">
    <citation type="submission" date="2020-08" db="EMBL/GenBank/DDBJ databases">
        <authorList>
            <person name="Ramaprasad A."/>
        </authorList>
    </citation>
    <scope>NUCLEOTIDE SEQUENCE [LARGE SCALE GENOMIC DNA]</scope>
</reference>
<feature type="compositionally biased region" description="Pro residues" evidence="1">
    <location>
        <begin position="397"/>
        <end position="410"/>
    </location>
</feature>
<feature type="compositionally biased region" description="Low complexity" evidence="1">
    <location>
        <begin position="531"/>
        <end position="553"/>
    </location>
</feature>
<feature type="compositionally biased region" description="Low complexity" evidence="1">
    <location>
        <begin position="376"/>
        <end position="390"/>
    </location>
</feature>
<keyword evidence="2" id="KW-0472">Membrane</keyword>
<dbReference type="VEuPathDB" id="PlasmoDB:PVSEL_1406970"/>
<keyword evidence="2" id="KW-1133">Transmembrane helix</keyword>
<dbReference type="VEuPathDB" id="PlasmoDB:PVPCR_0400200"/>
<dbReference type="InterPro" id="IPR006477">
    <property type="entry name" value="Yir_bir_cir"/>
</dbReference>
<evidence type="ECO:0000313" key="4">
    <source>
        <dbReference type="Proteomes" id="UP000515697"/>
    </source>
</evidence>
<feature type="transmembrane region" description="Helical" evidence="2">
    <location>
        <begin position="654"/>
        <end position="675"/>
    </location>
</feature>
<proteinExistence type="predicted"/>